<evidence type="ECO:0000259" key="5">
    <source>
        <dbReference type="Pfam" id="PF03358"/>
    </source>
</evidence>
<gene>
    <name evidence="6" type="ORF">SAMN05192560_1452</name>
</gene>
<dbReference type="EMBL" id="FZOA01000005">
    <property type="protein sequence ID" value="SNR85659.1"/>
    <property type="molecule type" value="Genomic_DNA"/>
</dbReference>
<dbReference type="PANTHER" id="PTHR43408">
    <property type="entry name" value="FMN REDUCTASE (NADPH)"/>
    <property type="match status" value="1"/>
</dbReference>
<dbReference type="GO" id="GO:0016491">
    <property type="term" value="F:oxidoreductase activity"/>
    <property type="evidence" value="ECO:0007669"/>
    <property type="project" value="UniProtKB-KW"/>
</dbReference>
<evidence type="ECO:0000256" key="1">
    <source>
        <dbReference type="ARBA" id="ARBA00005990"/>
    </source>
</evidence>
<dbReference type="SUPFAM" id="SSF52218">
    <property type="entry name" value="Flavoproteins"/>
    <property type="match status" value="1"/>
</dbReference>
<dbReference type="RefSeq" id="WP_089375546.1">
    <property type="nucleotide sequence ID" value="NZ_FZOA01000005.1"/>
</dbReference>
<dbReference type="InterPro" id="IPR029039">
    <property type="entry name" value="Flavoprotein-like_sf"/>
</dbReference>
<dbReference type="Gene3D" id="3.40.50.360">
    <property type="match status" value="1"/>
</dbReference>
<keyword evidence="2" id="KW-0285">Flavoprotein</keyword>
<keyword evidence="3" id="KW-0288">FMN</keyword>
<comment type="similarity">
    <text evidence="1">Belongs to the SsuE family.</text>
</comment>
<dbReference type="Pfam" id="PF03358">
    <property type="entry name" value="FMN_red"/>
    <property type="match status" value="1"/>
</dbReference>
<evidence type="ECO:0000256" key="4">
    <source>
        <dbReference type="ARBA" id="ARBA00023002"/>
    </source>
</evidence>
<evidence type="ECO:0000256" key="2">
    <source>
        <dbReference type="ARBA" id="ARBA00022630"/>
    </source>
</evidence>
<evidence type="ECO:0000256" key="3">
    <source>
        <dbReference type="ARBA" id="ARBA00022643"/>
    </source>
</evidence>
<organism evidence="6 7">
    <name type="scientific">Methylobacillus rhizosphaerae</name>
    <dbReference type="NCBI Taxonomy" id="551994"/>
    <lineage>
        <taxon>Bacteria</taxon>
        <taxon>Pseudomonadati</taxon>
        <taxon>Pseudomonadota</taxon>
        <taxon>Betaproteobacteria</taxon>
        <taxon>Nitrosomonadales</taxon>
        <taxon>Methylophilaceae</taxon>
        <taxon>Methylobacillus</taxon>
    </lineage>
</organism>
<dbReference type="InterPro" id="IPR005025">
    <property type="entry name" value="FMN_Rdtase-like_dom"/>
</dbReference>
<dbReference type="OrthoDB" id="1643408at2"/>
<reference evidence="7" key="1">
    <citation type="submission" date="2017-06" db="EMBL/GenBank/DDBJ databases">
        <authorList>
            <person name="Varghese N."/>
            <person name="Submissions S."/>
        </authorList>
    </citation>
    <scope>NUCLEOTIDE SEQUENCE [LARGE SCALE GENOMIC DNA]</scope>
    <source>
        <strain evidence="7">Ca-68</strain>
    </source>
</reference>
<keyword evidence="7" id="KW-1185">Reference proteome</keyword>
<name>A0A238ZR36_9PROT</name>
<feature type="domain" description="NADPH-dependent FMN reductase-like" evidence="5">
    <location>
        <begin position="3"/>
        <end position="143"/>
    </location>
</feature>
<sequence>MAKIVGISGSLTQPSRTRALVEEIAASASQQLHAPAEIIDIAQIAGVLGSTISYNHFPEPLAEAYAKLQEADLIVIASPVYKASYTGLLKHFFDLLDPKALAGKVAILAATGGSDQHALVVDYQLRTLASFFNIYTTPTAIYAKDTEFTNYQLTSDAIRKRVETAVEQAVFLLKQDVPQTLVA</sequence>
<accession>A0A238ZR36</accession>
<dbReference type="Proteomes" id="UP000198305">
    <property type="component" value="Unassembled WGS sequence"/>
</dbReference>
<dbReference type="InterPro" id="IPR051814">
    <property type="entry name" value="NAD(P)H-dep_FMN_reductase"/>
</dbReference>
<dbReference type="PANTHER" id="PTHR43408:SF2">
    <property type="entry name" value="FMN REDUCTASE (NADPH)"/>
    <property type="match status" value="1"/>
</dbReference>
<evidence type="ECO:0000313" key="7">
    <source>
        <dbReference type="Proteomes" id="UP000198305"/>
    </source>
</evidence>
<protein>
    <submittedName>
        <fullName evidence="6">FMN reductase</fullName>
    </submittedName>
</protein>
<evidence type="ECO:0000313" key="6">
    <source>
        <dbReference type="EMBL" id="SNR85659.1"/>
    </source>
</evidence>
<keyword evidence="4" id="KW-0560">Oxidoreductase</keyword>
<proteinExistence type="inferred from homology"/>
<dbReference type="AlphaFoldDB" id="A0A238ZR36"/>